<dbReference type="CDD" id="cd16922">
    <property type="entry name" value="HATPase_EvgS-ArcB-TorS-like"/>
    <property type="match status" value="1"/>
</dbReference>
<dbReference type="SMART" id="SM00388">
    <property type="entry name" value="HisKA"/>
    <property type="match status" value="1"/>
</dbReference>
<dbReference type="InterPro" id="IPR011006">
    <property type="entry name" value="CheY-like_superfamily"/>
</dbReference>
<dbReference type="SMART" id="SM00448">
    <property type="entry name" value="REC"/>
    <property type="match status" value="1"/>
</dbReference>
<keyword evidence="6 15" id="KW-0418">Kinase</keyword>
<keyword evidence="7" id="KW-0067">ATP-binding</keyword>
<dbReference type="CDD" id="cd00082">
    <property type="entry name" value="HisKA"/>
    <property type="match status" value="1"/>
</dbReference>
<dbReference type="PROSITE" id="PS50110">
    <property type="entry name" value="RESPONSE_REGULATORY"/>
    <property type="match status" value="1"/>
</dbReference>
<dbReference type="InterPro" id="IPR036890">
    <property type="entry name" value="HATPase_C_sf"/>
</dbReference>
<feature type="domain" description="Response regulatory" evidence="14">
    <location>
        <begin position="626"/>
        <end position="746"/>
    </location>
</feature>
<dbReference type="Gene3D" id="3.40.50.2300">
    <property type="match status" value="1"/>
</dbReference>
<protein>
    <recommendedName>
        <fullName evidence="10">Sensory/regulatory protein RpfC</fullName>
        <ecNumber evidence="2">2.7.13.3</ecNumber>
    </recommendedName>
</protein>
<comment type="catalytic activity">
    <reaction evidence="1">
        <text>ATP + protein L-histidine = ADP + protein N-phospho-L-histidine.</text>
        <dbReference type="EC" id="2.7.13.3"/>
    </reaction>
</comment>
<dbReference type="Proteomes" id="UP000320390">
    <property type="component" value="Chromosome"/>
</dbReference>
<dbReference type="SMART" id="SM00387">
    <property type="entry name" value="HATPase_c"/>
    <property type="match status" value="1"/>
</dbReference>
<dbReference type="Pfam" id="PF00512">
    <property type="entry name" value="HisKA"/>
    <property type="match status" value="1"/>
</dbReference>
<dbReference type="PANTHER" id="PTHR45339:SF5">
    <property type="entry name" value="HISTIDINE KINASE"/>
    <property type="match status" value="1"/>
</dbReference>
<dbReference type="Gene3D" id="3.30.565.10">
    <property type="entry name" value="Histidine kinase-like ATPase, C-terminal domain"/>
    <property type="match status" value="1"/>
</dbReference>
<dbReference type="GO" id="GO:0005524">
    <property type="term" value="F:ATP binding"/>
    <property type="evidence" value="ECO:0007669"/>
    <property type="project" value="UniProtKB-KW"/>
</dbReference>
<proteinExistence type="predicted"/>
<dbReference type="InterPro" id="IPR001789">
    <property type="entry name" value="Sig_transdc_resp-reg_receiver"/>
</dbReference>
<dbReference type="GO" id="GO:0000155">
    <property type="term" value="F:phosphorelay sensor kinase activity"/>
    <property type="evidence" value="ECO:0007669"/>
    <property type="project" value="InterPro"/>
</dbReference>
<evidence type="ECO:0000256" key="4">
    <source>
        <dbReference type="ARBA" id="ARBA00022679"/>
    </source>
</evidence>
<dbReference type="PROSITE" id="PS50109">
    <property type="entry name" value="HIS_KIN"/>
    <property type="match status" value="1"/>
</dbReference>
<evidence type="ECO:0000256" key="8">
    <source>
        <dbReference type="ARBA" id="ARBA00023012"/>
    </source>
</evidence>
<keyword evidence="16" id="KW-1185">Reference proteome</keyword>
<feature type="transmembrane region" description="Helical" evidence="12">
    <location>
        <begin position="69"/>
        <end position="90"/>
    </location>
</feature>
<evidence type="ECO:0000259" key="13">
    <source>
        <dbReference type="PROSITE" id="PS50109"/>
    </source>
</evidence>
<evidence type="ECO:0000256" key="1">
    <source>
        <dbReference type="ARBA" id="ARBA00000085"/>
    </source>
</evidence>
<keyword evidence="12" id="KW-0812">Transmembrane</keyword>
<dbReference type="InterPro" id="IPR004358">
    <property type="entry name" value="Sig_transdc_His_kin-like_C"/>
</dbReference>
<dbReference type="FunFam" id="1.10.287.130:FF:000002">
    <property type="entry name" value="Two-component osmosensing histidine kinase"/>
    <property type="match status" value="1"/>
</dbReference>
<keyword evidence="4 15" id="KW-0808">Transferase</keyword>
<dbReference type="OrthoDB" id="9762493at2"/>
<dbReference type="InterPro" id="IPR005467">
    <property type="entry name" value="His_kinase_dom"/>
</dbReference>
<evidence type="ECO:0000256" key="9">
    <source>
        <dbReference type="ARBA" id="ARBA00064003"/>
    </source>
</evidence>
<evidence type="ECO:0000256" key="7">
    <source>
        <dbReference type="ARBA" id="ARBA00022840"/>
    </source>
</evidence>
<keyword evidence="12" id="KW-0472">Membrane</keyword>
<dbReference type="PRINTS" id="PR00344">
    <property type="entry name" value="BCTRLSENSOR"/>
</dbReference>
<feature type="transmembrane region" description="Helical" evidence="12">
    <location>
        <begin position="38"/>
        <end position="57"/>
    </location>
</feature>
<dbReference type="Pfam" id="PF02518">
    <property type="entry name" value="HATPase_c"/>
    <property type="match status" value="1"/>
</dbReference>
<feature type="domain" description="Histidine kinase" evidence="13">
    <location>
        <begin position="244"/>
        <end position="462"/>
    </location>
</feature>
<dbReference type="EC" id="2.7.13.3" evidence="2"/>
<evidence type="ECO:0000313" key="16">
    <source>
        <dbReference type="Proteomes" id="UP000320390"/>
    </source>
</evidence>
<sequence>MPFHSSIPAADLDHLTMSEEEARTLRYRRKRRLFTRTYAYLRVIGIGSTVVLAMADHFVKTGQIWDEGIAWFTGFVTLYLAIAWLGTVKFYNPDRSERIPQLFLLTDFGIAGLLIFMTDGLASPYFFFPYVRIVDQIFRGPKASTQLLACATLTHVGGVVTYGLVYGAPVPISGLLLQVVACLAPGFYFVMVSREVTRVYGRSRTTVSIARQLVNELQSTSERLEVASKKASAAAEAKGQFLANMSHELRTPMNGIIGMSELALSTGLAEEPAEYVGAVRDSAHSLLTIVNDILDLSRLEAGGFNVETAPFQLRESIRGALSATAPAAFAKGLDIACDIDPSIPEFVAGDGARLRQILINLVGNAVKFTATGHIRIVVQRGDGPNDVLFLIEDTGIGIAAQNLLKVFDVFAQAEETTARRFGGTGLGLPIARQLCEAMGGKLDVESALGEGTTFRMSIPLRASSKPMPTASKRTSREQADVSGVVHVLCYSTVVRDSVTRHVEQLGRTVEGHASASALERALGTSTGKRREPAVIVLLPPHGFKEQLEVEAAASALSGDHWIVVSQARPEDGWKSAALRQAKLTLAPVVGPELRRALRSLDETGSGAPPRARSEVALDWRSPAPLKVLLVEDNIINQKVAKQLLLKWGHKVTVAGDGQVAVDTHAAETFDVILMDMQMPVMDGLAATQAIREREAHRGGGARTPIIAMTANAGQVDQNRCLEAGMDDFVPKPIDIPELFEVLSRVQPRPNPLDQAA</sequence>
<dbReference type="Gene3D" id="1.10.287.130">
    <property type="match status" value="1"/>
</dbReference>
<keyword evidence="5" id="KW-0547">Nucleotide-binding</keyword>
<evidence type="ECO:0000259" key="14">
    <source>
        <dbReference type="PROSITE" id="PS50110"/>
    </source>
</evidence>
<keyword evidence="3 11" id="KW-0597">Phosphoprotein</keyword>
<keyword evidence="8" id="KW-0902">Two-component regulatory system</keyword>
<dbReference type="InterPro" id="IPR003661">
    <property type="entry name" value="HisK_dim/P_dom"/>
</dbReference>
<dbReference type="AlphaFoldDB" id="A0A518EZM3"/>
<comment type="subunit">
    <text evidence="9">At low DSF concentrations, interacts with RpfF.</text>
</comment>
<feature type="transmembrane region" description="Helical" evidence="12">
    <location>
        <begin position="146"/>
        <end position="165"/>
    </location>
</feature>
<dbReference type="PANTHER" id="PTHR45339">
    <property type="entry name" value="HYBRID SIGNAL TRANSDUCTION HISTIDINE KINASE J"/>
    <property type="match status" value="1"/>
</dbReference>
<evidence type="ECO:0000256" key="11">
    <source>
        <dbReference type="PROSITE-ProRule" id="PRU00169"/>
    </source>
</evidence>
<reference evidence="15 16" key="1">
    <citation type="submission" date="2019-02" db="EMBL/GenBank/DDBJ databases">
        <title>Deep-cultivation of Planctomycetes and their phenomic and genomic characterization uncovers novel biology.</title>
        <authorList>
            <person name="Wiegand S."/>
            <person name="Jogler M."/>
            <person name="Boedeker C."/>
            <person name="Pinto D."/>
            <person name="Vollmers J."/>
            <person name="Rivas-Marin E."/>
            <person name="Kohn T."/>
            <person name="Peeters S.H."/>
            <person name="Heuer A."/>
            <person name="Rast P."/>
            <person name="Oberbeckmann S."/>
            <person name="Bunk B."/>
            <person name="Jeske O."/>
            <person name="Meyerdierks A."/>
            <person name="Storesund J.E."/>
            <person name="Kallscheuer N."/>
            <person name="Luecker S."/>
            <person name="Lage O.M."/>
            <person name="Pohl T."/>
            <person name="Merkel B.J."/>
            <person name="Hornburger P."/>
            <person name="Mueller R.-W."/>
            <person name="Bruemmer F."/>
            <person name="Labrenz M."/>
            <person name="Spormann A.M."/>
            <person name="Op den Camp H."/>
            <person name="Overmann J."/>
            <person name="Amann R."/>
            <person name="Jetten M.S.M."/>
            <person name="Mascher T."/>
            <person name="Medema M.H."/>
            <person name="Devos D.P."/>
            <person name="Kaster A.-K."/>
            <person name="Ovreas L."/>
            <person name="Rohde M."/>
            <person name="Galperin M.Y."/>
            <person name="Jogler C."/>
        </authorList>
    </citation>
    <scope>NUCLEOTIDE SEQUENCE [LARGE SCALE GENOMIC DNA]</scope>
    <source>
        <strain evidence="15 16">Poly30</strain>
    </source>
</reference>
<evidence type="ECO:0000256" key="6">
    <source>
        <dbReference type="ARBA" id="ARBA00022777"/>
    </source>
</evidence>
<evidence type="ECO:0000256" key="2">
    <source>
        <dbReference type="ARBA" id="ARBA00012438"/>
    </source>
</evidence>
<dbReference type="SUPFAM" id="SSF55874">
    <property type="entry name" value="ATPase domain of HSP90 chaperone/DNA topoisomerase II/histidine kinase"/>
    <property type="match status" value="1"/>
</dbReference>
<dbReference type="FunFam" id="3.30.565.10:FF:000010">
    <property type="entry name" value="Sensor histidine kinase RcsC"/>
    <property type="match status" value="1"/>
</dbReference>
<evidence type="ECO:0000256" key="12">
    <source>
        <dbReference type="SAM" id="Phobius"/>
    </source>
</evidence>
<dbReference type="SUPFAM" id="SSF47384">
    <property type="entry name" value="Homodimeric domain of signal transducing histidine kinase"/>
    <property type="match status" value="1"/>
</dbReference>
<dbReference type="RefSeq" id="WP_145204059.1">
    <property type="nucleotide sequence ID" value="NZ_CP036434.1"/>
</dbReference>
<evidence type="ECO:0000256" key="3">
    <source>
        <dbReference type="ARBA" id="ARBA00022553"/>
    </source>
</evidence>
<keyword evidence="12" id="KW-1133">Transmembrane helix</keyword>
<feature type="transmembrane region" description="Helical" evidence="12">
    <location>
        <begin position="102"/>
        <end position="126"/>
    </location>
</feature>
<dbReference type="InterPro" id="IPR003594">
    <property type="entry name" value="HATPase_dom"/>
</dbReference>
<feature type="modified residue" description="4-aspartylphosphate" evidence="11">
    <location>
        <position position="675"/>
    </location>
</feature>
<dbReference type="CDD" id="cd17546">
    <property type="entry name" value="REC_hyHK_CKI1_RcsC-like"/>
    <property type="match status" value="1"/>
</dbReference>
<gene>
    <name evidence="15" type="primary">rcsC_3</name>
    <name evidence="15" type="ORF">Poly30_50920</name>
</gene>
<feature type="transmembrane region" description="Helical" evidence="12">
    <location>
        <begin position="172"/>
        <end position="191"/>
    </location>
</feature>
<evidence type="ECO:0000256" key="10">
    <source>
        <dbReference type="ARBA" id="ARBA00068150"/>
    </source>
</evidence>
<accession>A0A518EZM3</accession>
<dbReference type="InterPro" id="IPR036097">
    <property type="entry name" value="HisK_dim/P_sf"/>
</dbReference>
<dbReference type="SUPFAM" id="SSF52172">
    <property type="entry name" value="CheY-like"/>
    <property type="match status" value="1"/>
</dbReference>
<dbReference type="EMBL" id="CP036434">
    <property type="protein sequence ID" value="QDV09534.1"/>
    <property type="molecule type" value="Genomic_DNA"/>
</dbReference>
<evidence type="ECO:0000313" key="15">
    <source>
        <dbReference type="EMBL" id="QDV09534.1"/>
    </source>
</evidence>
<evidence type="ECO:0000256" key="5">
    <source>
        <dbReference type="ARBA" id="ARBA00022741"/>
    </source>
</evidence>
<name>A0A518EZM3_9BACT</name>
<dbReference type="Pfam" id="PF00072">
    <property type="entry name" value="Response_reg"/>
    <property type="match status" value="1"/>
</dbReference>
<organism evidence="15 16">
    <name type="scientific">Saltatorellus ferox</name>
    <dbReference type="NCBI Taxonomy" id="2528018"/>
    <lineage>
        <taxon>Bacteria</taxon>
        <taxon>Pseudomonadati</taxon>
        <taxon>Planctomycetota</taxon>
        <taxon>Planctomycetia</taxon>
        <taxon>Planctomycetia incertae sedis</taxon>
        <taxon>Saltatorellus</taxon>
    </lineage>
</organism>